<dbReference type="Proteomes" id="UP000007953">
    <property type="component" value="Chromosome"/>
</dbReference>
<dbReference type="AlphaFoldDB" id="F6G5U4"/>
<accession>F6G5U4</accession>
<protein>
    <submittedName>
        <fullName evidence="2">Uncharacterized protein</fullName>
    </submittedName>
</protein>
<evidence type="ECO:0000256" key="1">
    <source>
        <dbReference type="SAM" id="MobiDB-lite"/>
    </source>
</evidence>
<gene>
    <name evidence="2" type="ordered locus">RSPO_c00056</name>
</gene>
<reference evidence="2 3" key="1">
    <citation type="journal article" date="2011" name="J. Bacteriol.">
        <title>Complete genome sequence of the plant pathogen Ralstonia solanacearum strain Po82.</title>
        <authorList>
            <person name="Xu J."/>
            <person name="Zheng H.J."/>
            <person name="Liu L."/>
            <person name="Pan Z.C."/>
            <person name="Prior P."/>
            <person name="Tang B."/>
            <person name="Xu J.S."/>
            <person name="Zhang H."/>
            <person name="Tian Q."/>
            <person name="Zhang L.Q."/>
            <person name="Feng J."/>
        </authorList>
    </citation>
    <scope>NUCLEOTIDE SEQUENCE [LARGE SCALE GENOMIC DNA]</scope>
    <source>
        <strain evidence="2 3">Po82</strain>
    </source>
</reference>
<dbReference type="HOGENOM" id="CLU_2737187_0_0_4"/>
<dbReference type="KEGG" id="rsn:RSPO_c00056"/>
<name>F6G5U4_RALS8</name>
<dbReference type="PATRIC" id="fig|1031711.3.peg.54"/>
<proteinExistence type="predicted"/>
<sequence length="71" mass="7528">MDLVVKKMPPAGDRRRGAIVSHARARQNDFLGMSICPEAVQSGAPGPFEEPAPEQRSDGNVVLDGGLLTGR</sequence>
<dbReference type="EMBL" id="CP002819">
    <property type="protein sequence ID" value="AEG67360.1"/>
    <property type="molecule type" value="Genomic_DNA"/>
</dbReference>
<feature type="region of interest" description="Disordered" evidence="1">
    <location>
        <begin position="41"/>
        <end position="71"/>
    </location>
</feature>
<evidence type="ECO:0000313" key="3">
    <source>
        <dbReference type="Proteomes" id="UP000007953"/>
    </source>
</evidence>
<evidence type="ECO:0000313" key="2">
    <source>
        <dbReference type="EMBL" id="AEG67360.1"/>
    </source>
</evidence>
<organism evidence="2 3">
    <name type="scientific">Ralstonia solanacearum (strain Po82)</name>
    <dbReference type="NCBI Taxonomy" id="1031711"/>
    <lineage>
        <taxon>Bacteria</taxon>
        <taxon>Pseudomonadati</taxon>
        <taxon>Pseudomonadota</taxon>
        <taxon>Betaproteobacteria</taxon>
        <taxon>Burkholderiales</taxon>
        <taxon>Burkholderiaceae</taxon>
        <taxon>Ralstonia</taxon>
        <taxon>Ralstonia solanacearum species complex</taxon>
    </lineage>
</organism>